<dbReference type="Proteomes" id="UP000886653">
    <property type="component" value="Unassembled WGS sequence"/>
</dbReference>
<sequence>MRARAADSTFKLNKAVTWDTKKVPLTAVDCSTGRPFMCEWVQRITPSSLNVLKKVGTRLERRAHSLPCLCADEAALAQGDSASSQQEGQGPLTSNNSVDPELNRVPHSSLTRLLAAAYRLAKKLHKTSLRPAADCFSLPAYIYLTSPTEK</sequence>
<dbReference type="EMBL" id="MU167210">
    <property type="protein sequence ID" value="KAG0151964.1"/>
    <property type="molecule type" value="Genomic_DNA"/>
</dbReference>
<evidence type="ECO:0000313" key="3">
    <source>
        <dbReference type="Proteomes" id="UP000886653"/>
    </source>
</evidence>
<comment type="caution">
    <text evidence="2">The sequence shown here is derived from an EMBL/GenBank/DDBJ whole genome shotgun (WGS) entry which is preliminary data.</text>
</comment>
<name>A0A9P6NU30_9BASI</name>
<gene>
    <name evidence="2" type="ORF">CROQUDRAFT_86174</name>
</gene>
<protein>
    <submittedName>
        <fullName evidence="2">Uncharacterized protein</fullName>
    </submittedName>
</protein>
<evidence type="ECO:0000313" key="2">
    <source>
        <dbReference type="EMBL" id="KAG0151964.1"/>
    </source>
</evidence>
<feature type="compositionally biased region" description="Polar residues" evidence="1">
    <location>
        <begin position="80"/>
        <end position="98"/>
    </location>
</feature>
<reference evidence="2" key="1">
    <citation type="submission" date="2013-11" db="EMBL/GenBank/DDBJ databases">
        <title>Genome sequence of the fusiform rust pathogen reveals effectors for host alternation and coevolution with pine.</title>
        <authorList>
            <consortium name="DOE Joint Genome Institute"/>
            <person name="Smith K."/>
            <person name="Pendleton A."/>
            <person name="Kubisiak T."/>
            <person name="Anderson C."/>
            <person name="Salamov A."/>
            <person name="Aerts A."/>
            <person name="Riley R."/>
            <person name="Clum A."/>
            <person name="Lindquist E."/>
            <person name="Ence D."/>
            <person name="Campbell M."/>
            <person name="Kronenberg Z."/>
            <person name="Feau N."/>
            <person name="Dhillon B."/>
            <person name="Hamelin R."/>
            <person name="Burleigh J."/>
            <person name="Smith J."/>
            <person name="Yandell M."/>
            <person name="Nelson C."/>
            <person name="Grigoriev I."/>
            <person name="Davis J."/>
        </authorList>
    </citation>
    <scope>NUCLEOTIDE SEQUENCE</scope>
    <source>
        <strain evidence="2">G11</strain>
    </source>
</reference>
<evidence type="ECO:0000256" key="1">
    <source>
        <dbReference type="SAM" id="MobiDB-lite"/>
    </source>
</evidence>
<keyword evidence="3" id="KW-1185">Reference proteome</keyword>
<dbReference type="AlphaFoldDB" id="A0A9P6NU30"/>
<accession>A0A9P6NU30</accession>
<feature type="region of interest" description="Disordered" evidence="1">
    <location>
        <begin position="79"/>
        <end position="103"/>
    </location>
</feature>
<organism evidence="2 3">
    <name type="scientific">Cronartium quercuum f. sp. fusiforme G11</name>
    <dbReference type="NCBI Taxonomy" id="708437"/>
    <lineage>
        <taxon>Eukaryota</taxon>
        <taxon>Fungi</taxon>
        <taxon>Dikarya</taxon>
        <taxon>Basidiomycota</taxon>
        <taxon>Pucciniomycotina</taxon>
        <taxon>Pucciniomycetes</taxon>
        <taxon>Pucciniales</taxon>
        <taxon>Coleosporiaceae</taxon>
        <taxon>Cronartium</taxon>
    </lineage>
</organism>
<proteinExistence type="predicted"/>